<dbReference type="EMBL" id="JAIWYP010000011">
    <property type="protein sequence ID" value="KAH3741864.1"/>
    <property type="molecule type" value="Genomic_DNA"/>
</dbReference>
<sequence length="64" mass="7325">MDAPRGRDNIPPKYLPASTTKLDLFQDHQQNCESDIRNVKLTAFKSIWSSCVQHIRIASPRDDV</sequence>
<gene>
    <name evidence="1" type="ORF">DPMN_048594</name>
</gene>
<keyword evidence="2" id="KW-1185">Reference proteome</keyword>
<comment type="caution">
    <text evidence="1">The sequence shown here is derived from an EMBL/GenBank/DDBJ whole genome shotgun (WGS) entry which is preliminary data.</text>
</comment>
<evidence type="ECO:0000313" key="2">
    <source>
        <dbReference type="Proteomes" id="UP000828390"/>
    </source>
</evidence>
<name>A0A9D4I2H4_DREPO</name>
<accession>A0A9D4I2H4</accession>
<organism evidence="1 2">
    <name type="scientific">Dreissena polymorpha</name>
    <name type="common">Zebra mussel</name>
    <name type="synonym">Mytilus polymorpha</name>
    <dbReference type="NCBI Taxonomy" id="45954"/>
    <lineage>
        <taxon>Eukaryota</taxon>
        <taxon>Metazoa</taxon>
        <taxon>Spiralia</taxon>
        <taxon>Lophotrochozoa</taxon>
        <taxon>Mollusca</taxon>
        <taxon>Bivalvia</taxon>
        <taxon>Autobranchia</taxon>
        <taxon>Heteroconchia</taxon>
        <taxon>Euheterodonta</taxon>
        <taxon>Imparidentia</taxon>
        <taxon>Neoheterodontei</taxon>
        <taxon>Myida</taxon>
        <taxon>Dreissenoidea</taxon>
        <taxon>Dreissenidae</taxon>
        <taxon>Dreissena</taxon>
    </lineage>
</organism>
<proteinExistence type="predicted"/>
<reference evidence="1" key="2">
    <citation type="submission" date="2020-11" db="EMBL/GenBank/DDBJ databases">
        <authorList>
            <person name="McCartney M.A."/>
            <person name="Auch B."/>
            <person name="Kono T."/>
            <person name="Mallez S."/>
            <person name="Becker A."/>
            <person name="Gohl D.M."/>
            <person name="Silverstein K.A.T."/>
            <person name="Koren S."/>
            <person name="Bechman K.B."/>
            <person name="Herman A."/>
            <person name="Abrahante J.E."/>
            <person name="Garbe J."/>
        </authorList>
    </citation>
    <scope>NUCLEOTIDE SEQUENCE</scope>
    <source>
        <strain evidence="1">Duluth1</strain>
        <tissue evidence="1">Whole animal</tissue>
    </source>
</reference>
<evidence type="ECO:0000313" key="1">
    <source>
        <dbReference type="EMBL" id="KAH3741864.1"/>
    </source>
</evidence>
<dbReference type="AlphaFoldDB" id="A0A9D4I2H4"/>
<dbReference type="Proteomes" id="UP000828390">
    <property type="component" value="Unassembled WGS sequence"/>
</dbReference>
<protein>
    <submittedName>
        <fullName evidence="1">Uncharacterized protein</fullName>
    </submittedName>
</protein>
<reference evidence="1" key="1">
    <citation type="journal article" date="2019" name="bioRxiv">
        <title>The Genome of the Zebra Mussel, Dreissena polymorpha: A Resource for Invasive Species Research.</title>
        <authorList>
            <person name="McCartney M.A."/>
            <person name="Auch B."/>
            <person name="Kono T."/>
            <person name="Mallez S."/>
            <person name="Zhang Y."/>
            <person name="Obille A."/>
            <person name="Becker A."/>
            <person name="Abrahante J.E."/>
            <person name="Garbe J."/>
            <person name="Badalamenti J.P."/>
            <person name="Herman A."/>
            <person name="Mangelson H."/>
            <person name="Liachko I."/>
            <person name="Sullivan S."/>
            <person name="Sone E.D."/>
            <person name="Koren S."/>
            <person name="Silverstein K.A.T."/>
            <person name="Beckman K.B."/>
            <person name="Gohl D.M."/>
        </authorList>
    </citation>
    <scope>NUCLEOTIDE SEQUENCE</scope>
    <source>
        <strain evidence="1">Duluth1</strain>
        <tissue evidence="1">Whole animal</tissue>
    </source>
</reference>